<protein>
    <submittedName>
        <fullName evidence="3">Dipeptidyl aminopeptidase/acylaminoacyl peptidase</fullName>
    </submittedName>
</protein>
<dbReference type="InterPro" id="IPR001375">
    <property type="entry name" value="Peptidase_S9_cat"/>
</dbReference>
<dbReference type="Proteomes" id="UP000295499">
    <property type="component" value="Unassembled WGS sequence"/>
</dbReference>
<dbReference type="PANTHER" id="PTHR42776">
    <property type="entry name" value="SERINE PEPTIDASE S9 FAMILY MEMBER"/>
    <property type="match status" value="1"/>
</dbReference>
<dbReference type="PROSITE" id="PS51257">
    <property type="entry name" value="PROKAR_LIPOPROTEIN"/>
    <property type="match status" value="1"/>
</dbReference>
<dbReference type="Gene3D" id="2.120.10.30">
    <property type="entry name" value="TolB, C-terminal domain"/>
    <property type="match status" value="1"/>
</dbReference>
<dbReference type="GO" id="GO:0004252">
    <property type="term" value="F:serine-type endopeptidase activity"/>
    <property type="evidence" value="ECO:0007669"/>
    <property type="project" value="TreeGrafter"/>
</dbReference>
<evidence type="ECO:0000256" key="1">
    <source>
        <dbReference type="ARBA" id="ARBA00022801"/>
    </source>
</evidence>
<dbReference type="RefSeq" id="WP_243732307.1">
    <property type="nucleotide sequence ID" value="NZ_SNWM01000003.1"/>
</dbReference>
<comment type="caution">
    <text evidence="3">The sequence shown here is derived from an EMBL/GenBank/DDBJ whole genome shotgun (WGS) entry which is preliminary data.</text>
</comment>
<sequence>MMNGYKKFLWFALLPLWFACKPGKGKLIPVNDFFKSQDKVSFALSPNGKTLSYLKLTDKVQNIFIENTEGGESVQVTKLSEKGVGFYFWVSDNELIYYKDKQGPGRQSDVFIIDKSGNNQRQLNDNAKSRMRVLKDQLIDNKYLLVSSNKRDSTVFDVYRLNVRDGKMEMAARNPGNITDWITDSKGKLRLATSSDGVNETLLYRENENMAFTPILTNNFKTTLKPIAFAETRPHTIYAISSVNRDKNALVELDCNTGKETRVLFANDTLNVVDAQYSRNKKRMAFVVCETWKKEKFYLDDTVKAFYAKLDKLLPKTESRIIDRDKAENVFIVRTFTDKNPGSYYLYFADKGVIRKLSDFNSAIREEQMSEMKPISFISRDGLKINGYLTMPINRPTKNLPVVVLPHNGPGNRNTWGYNAEVQFLASRGYAVFQVNFRGSSGYGKEFMAAGFKQWGGKINNDINDGVNWLIKQHIANPKRIGIYGVGLGGYLALNSVYSSPGLYNCAASNSGVINLFSYLKAVPPFLKTNLQMYYTIIGNPDTEVDYMRQASPVFHSDKIDVPVFIAQSPKDQWVNSGEVIQFVKELKKKNVNVTYFEKDKESFPIPNEESRQHLYVALEQFLDVNLKKK</sequence>
<dbReference type="InterPro" id="IPR029058">
    <property type="entry name" value="AB_hydrolase_fold"/>
</dbReference>
<dbReference type="AlphaFoldDB" id="A0A4R6II12"/>
<proteinExistence type="predicted"/>
<keyword evidence="3" id="KW-0031">Aminopeptidase</keyword>
<keyword evidence="3" id="KW-0645">Protease</keyword>
<dbReference type="SUPFAM" id="SSF53474">
    <property type="entry name" value="alpha/beta-Hydrolases"/>
    <property type="match status" value="1"/>
</dbReference>
<dbReference type="PANTHER" id="PTHR42776:SF27">
    <property type="entry name" value="DIPEPTIDYL PEPTIDASE FAMILY MEMBER 6"/>
    <property type="match status" value="1"/>
</dbReference>
<dbReference type="SUPFAM" id="SSF82171">
    <property type="entry name" value="DPP6 N-terminal domain-like"/>
    <property type="match status" value="1"/>
</dbReference>
<evidence type="ECO:0000313" key="4">
    <source>
        <dbReference type="Proteomes" id="UP000295499"/>
    </source>
</evidence>
<dbReference type="InterPro" id="IPR011042">
    <property type="entry name" value="6-blade_b-propeller_TolB-like"/>
</dbReference>
<dbReference type="GO" id="GO:0006508">
    <property type="term" value="P:proteolysis"/>
    <property type="evidence" value="ECO:0007669"/>
    <property type="project" value="InterPro"/>
</dbReference>
<dbReference type="EMBL" id="SNWM01000003">
    <property type="protein sequence ID" value="TDO21573.1"/>
    <property type="molecule type" value="Genomic_DNA"/>
</dbReference>
<organism evidence="3 4">
    <name type="scientific">Pedobacter duraquae</name>
    <dbReference type="NCBI Taxonomy" id="425511"/>
    <lineage>
        <taxon>Bacteria</taxon>
        <taxon>Pseudomonadati</taxon>
        <taxon>Bacteroidota</taxon>
        <taxon>Sphingobacteriia</taxon>
        <taxon>Sphingobacteriales</taxon>
        <taxon>Sphingobacteriaceae</taxon>
        <taxon>Pedobacter</taxon>
    </lineage>
</organism>
<dbReference type="Pfam" id="PF00326">
    <property type="entry name" value="Peptidase_S9"/>
    <property type="match status" value="1"/>
</dbReference>
<evidence type="ECO:0000313" key="3">
    <source>
        <dbReference type="EMBL" id="TDO21573.1"/>
    </source>
</evidence>
<keyword evidence="4" id="KW-1185">Reference proteome</keyword>
<accession>A0A4R6II12</accession>
<feature type="domain" description="Peptidase S9 prolyl oligopeptidase catalytic" evidence="2">
    <location>
        <begin position="416"/>
        <end position="629"/>
    </location>
</feature>
<evidence type="ECO:0000259" key="2">
    <source>
        <dbReference type="Pfam" id="PF00326"/>
    </source>
</evidence>
<keyword evidence="1" id="KW-0378">Hydrolase</keyword>
<gene>
    <name evidence="3" type="ORF">CLV32_2678</name>
</gene>
<name>A0A4R6II12_9SPHI</name>
<dbReference type="GO" id="GO:0004177">
    <property type="term" value="F:aminopeptidase activity"/>
    <property type="evidence" value="ECO:0007669"/>
    <property type="project" value="UniProtKB-KW"/>
</dbReference>
<dbReference type="Gene3D" id="3.40.50.1820">
    <property type="entry name" value="alpha/beta hydrolase"/>
    <property type="match status" value="1"/>
</dbReference>
<reference evidence="3 4" key="1">
    <citation type="submission" date="2019-03" db="EMBL/GenBank/DDBJ databases">
        <title>Genomic Encyclopedia of Archaeal and Bacterial Type Strains, Phase II (KMG-II): from individual species to whole genera.</title>
        <authorList>
            <person name="Goeker M."/>
        </authorList>
    </citation>
    <scope>NUCLEOTIDE SEQUENCE [LARGE SCALE GENOMIC DNA]</scope>
    <source>
        <strain evidence="3 4">DSM 19034</strain>
    </source>
</reference>